<dbReference type="EMBL" id="CP018788">
    <property type="protein sequence ID" value="ARQ98522.1"/>
    <property type="molecule type" value="Genomic_DNA"/>
</dbReference>
<evidence type="ECO:0000313" key="1">
    <source>
        <dbReference type="EMBL" id="ARQ98522.1"/>
    </source>
</evidence>
<dbReference type="AlphaFoldDB" id="A0A1X9SQJ5"/>
<evidence type="ECO:0000313" key="2">
    <source>
        <dbReference type="Proteomes" id="UP000194309"/>
    </source>
</evidence>
<proteinExistence type="predicted"/>
<dbReference type="STRING" id="1660064.CIGN_0202"/>
<accession>A0A381D6Z8</accession>
<dbReference type="KEGG" id="cdev:CIGN_0202"/>
<protein>
    <submittedName>
        <fullName evidence="1">Uncharacterized protein</fullName>
    </submittedName>
</protein>
<keyword evidence="2" id="KW-1185">Reference proteome</keyword>
<dbReference type="Proteomes" id="UP000194309">
    <property type="component" value="Chromosome"/>
</dbReference>
<accession>A0A1X9SQJ5</accession>
<gene>
    <name evidence="1" type="ORF">CIGN_0202</name>
</gene>
<name>A0A1X9SQJ5_9BACT</name>
<reference evidence="1 2" key="1">
    <citation type="journal article" date="2017" name="Genome Biol. Evol.">
        <title>Comparative Genomic Analysis Identifies a Campylobacter Clade Deficient in Selenium Metabolism.</title>
        <authorList>
            <person name="Miller W.G."/>
            <person name="Yee E."/>
            <person name="Lopes B.S."/>
            <person name="Chapman M.H."/>
            <person name="Huynh S."/>
            <person name="Bono J.L."/>
            <person name="Parker C.T."/>
            <person name="Strachan N.J.C."/>
            <person name="Forbes K.J."/>
        </authorList>
    </citation>
    <scope>NUCLEOTIDE SEQUENCE [LARGE SCALE GENOMIC DNA]</scope>
    <source>
        <strain evidence="1 2">NCTC 13003</strain>
    </source>
</reference>
<dbReference type="OrthoDB" id="5356974at2"/>
<sequence>MAGIDILNSTDYLTISDVETIYHIKRANHAKLRMAKNQNPNNPFLFSKIGKIILYKRSDIENFINGNIRRYDENGI</sequence>
<organism evidence="1 2">
    <name type="scientific">Campylobacter devanensis</name>
    <dbReference type="NCBI Taxonomy" id="3161138"/>
    <lineage>
        <taxon>Bacteria</taxon>
        <taxon>Pseudomonadati</taxon>
        <taxon>Campylobacterota</taxon>
        <taxon>Epsilonproteobacteria</taxon>
        <taxon>Campylobacterales</taxon>
        <taxon>Campylobacteraceae</taxon>
        <taxon>Campylobacter</taxon>
    </lineage>
</organism>